<reference evidence="2" key="1">
    <citation type="submission" date="2022-06" db="EMBL/GenBank/DDBJ databases">
        <title>Ornithinimicrobium HY1793.</title>
        <authorList>
            <person name="Huang Y."/>
        </authorList>
    </citation>
    <scope>NUCLEOTIDE SEQUENCE</scope>
    <source>
        <strain evidence="2">HY1793</strain>
    </source>
</reference>
<protein>
    <submittedName>
        <fullName evidence="2">Helix-turn-helix transcriptional regulator</fullName>
    </submittedName>
</protein>
<evidence type="ECO:0000313" key="3">
    <source>
        <dbReference type="Proteomes" id="UP001056455"/>
    </source>
</evidence>
<dbReference type="Pfam" id="PF17765">
    <property type="entry name" value="MLTR_LBD"/>
    <property type="match status" value="1"/>
</dbReference>
<dbReference type="InterPro" id="IPR041413">
    <property type="entry name" value="MLTR_LBD"/>
</dbReference>
<dbReference type="EMBL" id="CP099489">
    <property type="protein sequence ID" value="USQ81200.1"/>
    <property type="molecule type" value="Genomic_DNA"/>
</dbReference>
<feature type="domain" description="HTH cro/C1-type" evidence="1">
    <location>
        <begin position="9"/>
        <end position="63"/>
    </location>
</feature>
<sequence length="254" mass="28113">MTHAAGHLLRTWRHRRHLSQLELAHRAQVSPRHVSFVETGRSRPTVEMVLRLCDQLTVPLREQNQVLLAAGHAPAHPEHRLDSPPMEQVSAAIDGILAAHLPFPALVVDRRWDLVAANDALYGLLDGLPDHLLVPPVNVIRLSVDPVGLAPRIVNLDQWRTHLIHRLRREHDASADPDLANLLTEVGDLPAMHTAPAESMPLLVPLRLRVGDDVLSLLSTTTVFGTPHEVTLSELAIEAFYPADDSTRKLLLQG</sequence>
<organism evidence="2 3">
    <name type="scientific">Ornithinimicrobium faecis</name>
    <dbReference type="NCBI Taxonomy" id="2934158"/>
    <lineage>
        <taxon>Bacteria</taxon>
        <taxon>Bacillati</taxon>
        <taxon>Actinomycetota</taxon>
        <taxon>Actinomycetes</taxon>
        <taxon>Micrococcales</taxon>
        <taxon>Ornithinimicrobiaceae</taxon>
        <taxon>Ornithinimicrobium</taxon>
    </lineage>
</organism>
<dbReference type="SMART" id="SM00530">
    <property type="entry name" value="HTH_XRE"/>
    <property type="match status" value="1"/>
</dbReference>
<dbReference type="PANTHER" id="PTHR35010:SF4">
    <property type="entry name" value="BLL5781 PROTEIN"/>
    <property type="match status" value="1"/>
</dbReference>
<proteinExistence type="predicted"/>
<dbReference type="SUPFAM" id="SSF47413">
    <property type="entry name" value="lambda repressor-like DNA-binding domains"/>
    <property type="match status" value="1"/>
</dbReference>
<dbReference type="CDD" id="cd00093">
    <property type="entry name" value="HTH_XRE"/>
    <property type="match status" value="1"/>
</dbReference>
<name>A0ABY4YY67_9MICO</name>
<keyword evidence="3" id="KW-1185">Reference proteome</keyword>
<dbReference type="InterPro" id="IPR001387">
    <property type="entry name" value="Cro/C1-type_HTH"/>
</dbReference>
<gene>
    <name evidence="2" type="ORF">NF556_06025</name>
</gene>
<dbReference type="Pfam" id="PF13560">
    <property type="entry name" value="HTH_31"/>
    <property type="match status" value="1"/>
</dbReference>
<evidence type="ECO:0000313" key="2">
    <source>
        <dbReference type="EMBL" id="USQ81200.1"/>
    </source>
</evidence>
<dbReference type="Gene3D" id="1.10.260.40">
    <property type="entry name" value="lambda repressor-like DNA-binding domains"/>
    <property type="match status" value="1"/>
</dbReference>
<dbReference type="Proteomes" id="UP001056455">
    <property type="component" value="Chromosome"/>
</dbReference>
<dbReference type="PANTHER" id="PTHR35010">
    <property type="entry name" value="BLL4672 PROTEIN-RELATED"/>
    <property type="match status" value="1"/>
</dbReference>
<accession>A0ABY4YY67</accession>
<dbReference type="InterPro" id="IPR010982">
    <property type="entry name" value="Lambda_DNA-bd_dom_sf"/>
</dbReference>
<dbReference type="Gene3D" id="3.30.450.180">
    <property type="match status" value="1"/>
</dbReference>
<dbReference type="RefSeq" id="WP_252594584.1">
    <property type="nucleotide sequence ID" value="NZ_CP099489.1"/>
</dbReference>
<evidence type="ECO:0000259" key="1">
    <source>
        <dbReference type="PROSITE" id="PS50943"/>
    </source>
</evidence>
<dbReference type="PROSITE" id="PS50943">
    <property type="entry name" value="HTH_CROC1"/>
    <property type="match status" value="1"/>
</dbReference>